<dbReference type="EMBL" id="ML210296">
    <property type="protein sequence ID" value="TFK20539.1"/>
    <property type="molecule type" value="Genomic_DNA"/>
</dbReference>
<name>A0A5C3KJR1_COPMA</name>
<dbReference type="InterPro" id="IPR013154">
    <property type="entry name" value="ADH-like_N"/>
</dbReference>
<dbReference type="SMART" id="SM00829">
    <property type="entry name" value="PKS_ER"/>
    <property type="match status" value="1"/>
</dbReference>
<feature type="domain" description="Enoyl reductase (ER)" evidence="1">
    <location>
        <begin position="21"/>
        <end position="351"/>
    </location>
</feature>
<dbReference type="InterPro" id="IPR011032">
    <property type="entry name" value="GroES-like_sf"/>
</dbReference>
<keyword evidence="3" id="KW-1185">Reference proteome</keyword>
<reference evidence="2 3" key="1">
    <citation type="journal article" date="2019" name="Nat. Ecol. Evol.">
        <title>Megaphylogeny resolves global patterns of mushroom evolution.</title>
        <authorList>
            <person name="Varga T."/>
            <person name="Krizsan K."/>
            <person name="Foldi C."/>
            <person name="Dima B."/>
            <person name="Sanchez-Garcia M."/>
            <person name="Sanchez-Ramirez S."/>
            <person name="Szollosi G.J."/>
            <person name="Szarkandi J.G."/>
            <person name="Papp V."/>
            <person name="Albert L."/>
            <person name="Andreopoulos W."/>
            <person name="Angelini C."/>
            <person name="Antonin V."/>
            <person name="Barry K.W."/>
            <person name="Bougher N.L."/>
            <person name="Buchanan P."/>
            <person name="Buyck B."/>
            <person name="Bense V."/>
            <person name="Catcheside P."/>
            <person name="Chovatia M."/>
            <person name="Cooper J."/>
            <person name="Damon W."/>
            <person name="Desjardin D."/>
            <person name="Finy P."/>
            <person name="Geml J."/>
            <person name="Haridas S."/>
            <person name="Hughes K."/>
            <person name="Justo A."/>
            <person name="Karasinski D."/>
            <person name="Kautmanova I."/>
            <person name="Kiss B."/>
            <person name="Kocsube S."/>
            <person name="Kotiranta H."/>
            <person name="LaButti K.M."/>
            <person name="Lechner B.E."/>
            <person name="Liimatainen K."/>
            <person name="Lipzen A."/>
            <person name="Lukacs Z."/>
            <person name="Mihaltcheva S."/>
            <person name="Morgado L.N."/>
            <person name="Niskanen T."/>
            <person name="Noordeloos M.E."/>
            <person name="Ohm R.A."/>
            <person name="Ortiz-Santana B."/>
            <person name="Ovrebo C."/>
            <person name="Racz N."/>
            <person name="Riley R."/>
            <person name="Savchenko A."/>
            <person name="Shiryaev A."/>
            <person name="Soop K."/>
            <person name="Spirin V."/>
            <person name="Szebenyi C."/>
            <person name="Tomsovsky M."/>
            <person name="Tulloss R.E."/>
            <person name="Uehling J."/>
            <person name="Grigoriev I.V."/>
            <person name="Vagvolgyi C."/>
            <person name="Papp T."/>
            <person name="Martin F.M."/>
            <person name="Miettinen O."/>
            <person name="Hibbett D.S."/>
            <person name="Nagy L.G."/>
        </authorList>
    </citation>
    <scope>NUCLEOTIDE SEQUENCE [LARGE SCALE GENOMIC DNA]</scope>
    <source>
        <strain evidence="2 3">CBS 121175</strain>
    </source>
</reference>
<dbReference type="AlphaFoldDB" id="A0A5C3KJR1"/>
<sequence length="364" mass="38570">MSNIPKTTKGIVIKPTETKETVFKNDAVVVEQSIPELLPGQVLVKVNAVAFNHKDVWMRKGLYPGITPGSFYGGDGAGIVVASGTSNDELVNQRVFLTPSRGWWSNPDGPESKFYTMGGAAVSPGGTFAEYLVVDRVHLIRTPSHLDDVQAAAWPLGGVTSWRATMVNAKVQAGQNVLITGIGGGVALLALQLCIAAGASVYVTSGNPEKLERAVALGAKGGANYKDANWPAEIHAQLQKERKGGVLDSVIDSGGGDILGKVSKILKPGGKVVCYGMTAGPKITMTMREVLFNQQLIGSTMGSHKDLEDATAFLTEHKIVPVISQVLDGLESAEQGFQLLNRGDQFGKVVIKIRHQSSTPTAKL</sequence>
<dbReference type="Pfam" id="PF00107">
    <property type="entry name" value="ADH_zinc_N"/>
    <property type="match status" value="1"/>
</dbReference>
<gene>
    <name evidence="2" type="ORF">FA15DRAFT_673386</name>
</gene>
<dbReference type="GO" id="GO:0016491">
    <property type="term" value="F:oxidoreductase activity"/>
    <property type="evidence" value="ECO:0007669"/>
    <property type="project" value="InterPro"/>
</dbReference>
<evidence type="ECO:0000313" key="3">
    <source>
        <dbReference type="Proteomes" id="UP000307440"/>
    </source>
</evidence>
<accession>A0A5C3KJR1</accession>
<dbReference type="SUPFAM" id="SSF50129">
    <property type="entry name" value="GroES-like"/>
    <property type="match status" value="1"/>
</dbReference>
<dbReference type="PANTHER" id="PTHR45033">
    <property type="match status" value="1"/>
</dbReference>
<dbReference type="InterPro" id="IPR013149">
    <property type="entry name" value="ADH-like_C"/>
</dbReference>
<dbReference type="PANTHER" id="PTHR45033:SF3">
    <property type="entry name" value="DEHYDROGENASE, PUTATIVE (AFU_ORTHOLOGUE AFUA_2G13270)-RELATED"/>
    <property type="match status" value="1"/>
</dbReference>
<dbReference type="InterPro" id="IPR020843">
    <property type="entry name" value="ER"/>
</dbReference>
<dbReference type="Pfam" id="PF08240">
    <property type="entry name" value="ADH_N"/>
    <property type="match status" value="1"/>
</dbReference>
<evidence type="ECO:0000259" key="1">
    <source>
        <dbReference type="SMART" id="SM00829"/>
    </source>
</evidence>
<dbReference type="Proteomes" id="UP000307440">
    <property type="component" value="Unassembled WGS sequence"/>
</dbReference>
<protein>
    <submittedName>
        <fullName evidence="2">NAD(P)-binding protein</fullName>
    </submittedName>
</protein>
<dbReference type="InterPro" id="IPR036291">
    <property type="entry name" value="NAD(P)-bd_dom_sf"/>
</dbReference>
<dbReference type="Gene3D" id="3.40.50.720">
    <property type="entry name" value="NAD(P)-binding Rossmann-like Domain"/>
    <property type="match status" value="1"/>
</dbReference>
<dbReference type="OrthoDB" id="1706066at2759"/>
<organism evidence="2 3">
    <name type="scientific">Coprinopsis marcescibilis</name>
    <name type="common">Agaric fungus</name>
    <name type="synonym">Psathyrella marcescibilis</name>
    <dbReference type="NCBI Taxonomy" id="230819"/>
    <lineage>
        <taxon>Eukaryota</taxon>
        <taxon>Fungi</taxon>
        <taxon>Dikarya</taxon>
        <taxon>Basidiomycota</taxon>
        <taxon>Agaricomycotina</taxon>
        <taxon>Agaricomycetes</taxon>
        <taxon>Agaricomycetidae</taxon>
        <taxon>Agaricales</taxon>
        <taxon>Agaricineae</taxon>
        <taxon>Psathyrellaceae</taxon>
        <taxon>Coprinopsis</taxon>
    </lineage>
</organism>
<proteinExistence type="predicted"/>
<dbReference type="STRING" id="230819.A0A5C3KJR1"/>
<dbReference type="InterPro" id="IPR052711">
    <property type="entry name" value="Zinc_ADH-like"/>
</dbReference>
<evidence type="ECO:0000313" key="2">
    <source>
        <dbReference type="EMBL" id="TFK20539.1"/>
    </source>
</evidence>
<dbReference type="SUPFAM" id="SSF51735">
    <property type="entry name" value="NAD(P)-binding Rossmann-fold domains"/>
    <property type="match status" value="1"/>
</dbReference>
<dbReference type="Gene3D" id="3.90.180.10">
    <property type="entry name" value="Medium-chain alcohol dehydrogenases, catalytic domain"/>
    <property type="match status" value="1"/>
</dbReference>